<protein>
    <submittedName>
        <fullName evidence="4">Vegetative cell wall gp1</fullName>
    </submittedName>
</protein>
<accession>A0A9P5API5</accession>
<keyword evidence="5" id="KW-1185">Reference proteome</keyword>
<feature type="region of interest" description="Disordered" evidence="2">
    <location>
        <begin position="1"/>
        <end position="25"/>
    </location>
</feature>
<proteinExistence type="predicted"/>
<dbReference type="GO" id="GO:0000981">
    <property type="term" value="F:DNA-binding transcription factor activity, RNA polymerase II-specific"/>
    <property type="evidence" value="ECO:0007669"/>
    <property type="project" value="InterPro"/>
</dbReference>
<dbReference type="EMBL" id="PVQB02000143">
    <property type="protein sequence ID" value="KAF4342399.1"/>
    <property type="molecule type" value="Genomic_DNA"/>
</dbReference>
<evidence type="ECO:0000259" key="3">
    <source>
        <dbReference type="PROSITE" id="PS50048"/>
    </source>
</evidence>
<dbReference type="Gene3D" id="4.10.240.10">
    <property type="entry name" value="Zn(2)-C6 fungal-type DNA-binding domain"/>
    <property type="match status" value="1"/>
</dbReference>
<dbReference type="CDD" id="cd00067">
    <property type="entry name" value="GAL4"/>
    <property type="match status" value="1"/>
</dbReference>
<evidence type="ECO:0000256" key="1">
    <source>
        <dbReference type="ARBA" id="ARBA00023242"/>
    </source>
</evidence>
<feature type="domain" description="Zn(2)-C6 fungal-type" evidence="3">
    <location>
        <begin position="37"/>
        <end position="67"/>
    </location>
</feature>
<evidence type="ECO:0000313" key="5">
    <source>
        <dbReference type="Proteomes" id="UP000730481"/>
    </source>
</evidence>
<dbReference type="PANTHER" id="PTHR47785">
    <property type="entry name" value="ZN(II)2CYS6 TRANSCRIPTION FACTOR (EUROFUNG)-RELATED-RELATED"/>
    <property type="match status" value="1"/>
</dbReference>
<comment type="caution">
    <text evidence="4">The sequence shown here is derived from an EMBL/GenBank/DDBJ whole genome shotgun (WGS) entry which is preliminary data.</text>
</comment>
<reference evidence="4" key="2">
    <citation type="submission" date="2020-02" db="EMBL/GenBank/DDBJ databases">
        <title>Identification and distribution of gene clusters putatively required for synthesis of sphingolipid metabolism inhibitors in phylogenetically diverse species of the filamentous fungus Fusarium.</title>
        <authorList>
            <person name="Kim H.-S."/>
            <person name="Busman M."/>
            <person name="Brown D.W."/>
            <person name="Divon H."/>
            <person name="Uhlig S."/>
            <person name="Proctor R.H."/>
        </authorList>
    </citation>
    <scope>NUCLEOTIDE SEQUENCE</scope>
    <source>
        <strain evidence="4">NRRL 25174</strain>
    </source>
</reference>
<dbReference type="InterPro" id="IPR001138">
    <property type="entry name" value="Zn2Cys6_DnaBD"/>
</dbReference>
<dbReference type="InterPro" id="IPR036864">
    <property type="entry name" value="Zn2-C6_fun-type_DNA-bd_sf"/>
</dbReference>
<dbReference type="PROSITE" id="PS00463">
    <property type="entry name" value="ZN2_CY6_FUNGAL_1"/>
    <property type="match status" value="1"/>
</dbReference>
<dbReference type="Proteomes" id="UP000730481">
    <property type="component" value="Unassembled WGS sequence"/>
</dbReference>
<dbReference type="OrthoDB" id="4356994at2759"/>
<evidence type="ECO:0000313" key="4">
    <source>
        <dbReference type="EMBL" id="KAF4342399.1"/>
    </source>
</evidence>
<dbReference type="Pfam" id="PF00172">
    <property type="entry name" value="Zn_clus"/>
    <property type="match status" value="1"/>
</dbReference>
<feature type="compositionally biased region" description="Polar residues" evidence="2">
    <location>
        <begin position="1"/>
        <end position="13"/>
    </location>
</feature>
<gene>
    <name evidence="4" type="ORF">FBEOM_3650</name>
</gene>
<evidence type="ECO:0000256" key="2">
    <source>
        <dbReference type="SAM" id="MobiDB-lite"/>
    </source>
</evidence>
<dbReference type="InterPro" id="IPR053181">
    <property type="entry name" value="EcdB-like_regulator"/>
</dbReference>
<dbReference type="PROSITE" id="PS50048">
    <property type="entry name" value="ZN2_CY6_FUNGAL_2"/>
    <property type="match status" value="1"/>
</dbReference>
<dbReference type="AlphaFoldDB" id="A0A9P5API5"/>
<sequence>MLNQHGTSSSYPTKDQGRGNKRPRTAAMYNRKRAVTACQSCRLRKTKCDNVRPACGFCSRNGAQCVYPGSGTDSDYSSYDPASLTILDRLNHVVSLLESRPSAVLVNDGTSPQLVEERDRLSGVASSGSQPLRVFPMGTSCQTIAQPPEEDILQVLDRPGFLSSSNNCESIMKWPILEELVPDINSFVLESNEDVQAGHNNTRVSSLGKGVREEDFLPLSKLFLTYAHVKNPILDVKDYKNKVKEVAENGPGWDGTSCLVPGFTSIGPALISETFFGQAARRSQISQYHRKHVGLNNDCIGPVSKQSSGELRYEIPLPPSGITQCDYPDMFPSPPTELTPPSAYDWGGMTESEIVPEEEKSWFYYLAEISYRRMMNRFIAIMAGSGEQGWINDIPRTMKQCKEFNEQLDLW</sequence>
<dbReference type="PANTHER" id="PTHR47785:SF5">
    <property type="entry name" value="ZN(II)2CYS6 TRANSCRIPTION FACTOR (EUROFUNG)"/>
    <property type="match status" value="1"/>
</dbReference>
<dbReference type="SUPFAM" id="SSF57701">
    <property type="entry name" value="Zn2/Cys6 DNA-binding domain"/>
    <property type="match status" value="1"/>
</dbReference>
<reference evidence="4" key="1">
    <citation type="journal article" date="2017" name="Mycologia">
        <title>Fusarium algeriense, sp. nov., a novel toxigenic crown rot pathogen of durum wheat from Algeria is nested in the Fusarium burgessii species complex.</title>
        <authorList>
            <person name="Laraba I."/>
            <person name="Keddad A."/>
            <person name="Boureghda H."/>
            <person name="Abdallah N."/>
            <person name="Vaughan M.M."/>
            <person name="Proctor R.H."/>
            <person name="Busman M."/>
            <person name="O'Donnell K."/>
        </authorList>
    </citation>
    <scope>NUCLEOTIDE SEQUENCE</scope>
    <source>
        <strain evidence="4">NRRL 25174</strain>
    </source>
</reference>
<dbReference type="GO" id="GO:0008270">
    <property type="term" value="F:zinc ion binding"/>
    <property type="evidence" value="ECO:0007669"/>
    <property type="project" value="InterPro"/>
</dbReference>
<name>A0A9P5API5_9HYPO</name>
<dbReference type="SMART" id="SM00066">
    <property type="entry name" value="GAL4"/>
    <property type="match status" value="1"/>
</dbReference>
<organism evidence="4 5">
    <name type="scientific">Fusarium beomiforme</name>
    <dbReference type="NCBI Taxonomy" id="44412"/>
    <lineage>
        <taxon>Eukaryota</taxon>
        <taxon>Fungi</taxon>
        <taxon>Dikarya</taxon>
        <taxon>Ascomycota</taxon>
        <taxon>Pezizomycotina</taxon>
        <taxon>Sordariomycetes</taxon>
        <taxon>Hypocreomycetidae</taxon>
        <taxon>Hypocreales</taxon>
        <taxon>Nectriaceae</taxon>
        <taxon>Fusarium</taxon>
        <taxon>Fusarium burgessii species complex</taxon>
    </lineage>
</organism>
<keyword evidence="1" id="KW-0539">Nucleus</keyword>